<evidence type="ECO:0000313" key="2">
    <source>
        <dbReference type="Proteomes" id="UP000470246"/>
    </source>
</evidence>
<protein>
    <recommendedName>
        <fullName evidence="3">LVIVD repeat-containing protein</fullName>
    </recommendedName>
</protein>
<organism evidence="1 2">
    <name type="scientific">Geodermatophilus sabuli</name>
    <dbReference type="NCBI Taxonomy" id="1564158"/>
    <lineage>
        <taxon>Bacteria</taxon>
        <taxon>Bacillati</taxon>
        <taxon>Actinomycetota</taxon>
        <taxon>Actinomycetes</taxon>
        <taxon>Geodermatophilales</taxon>
        <taxon>Geodermatophilaceae</taxon>
        <taxon>Geodermatophilus</taxon>
    </lineage>
</organism>
<proteinExistence type="predicted"/>
<dbReference type="EMBL" id="JAAGWF010000009">
    <property type="protein sequence ID" value="NEK58250.1"/>
    <property type="molecule type" value="Genomic_DNA"/>
</dbReference>
<name>A0A7K3W0R2_9ACTN</name>
<dbReference type="Proteomes" id="UP000470246">
    <property type="component" value="Unassembled WGS sequence"/>
</dbReference>
<sequence length="427" mass="47277">MTSTAASVPAYTNSPGLEFVSYHDLEERPAFKLALHPVDGRWLLYTGHIWHNGWSVLDVTDPAAPEFRAFVEGPPNTWTLQVQVADGLLVTALEEIGGPDEERAVALWGRQRGVPHDEGVLFWDLAQPEAPRRLGQFRTGGAGTHRNYYVGGDRAYLAANMAGYRGNIFVSLDVSDPADPREVGRWHFPGQWIAGGETPDDEHYLHGPPYVLGDRAYVPYGRAGFVILDLSVESEPRLVGRLDIGDFGSIIGVHSVLPIPERGLAVVSTEVIMEGGQDPMNLVVTVDLSDETRPRPLGHFPVPVPPAELRIADFDELGGRFGPHNIHLPHGLPWLAAVEDHVHVTYENAGLWTFDISNPRLPRVRDHFIPAAPTVRRGLLPRQLATQTEDVLVDARGYVYISDKNHGLFILKDHHVAERTSQPLWRA</sequence>
<dbReference type="RefSeq" id="WP_163481608.1">
    <property type="nucleotide sequence ID" value="NZ_JAAGWF010000009.1"/>
</dbReference>
<accession>A0A7K3W0R2</accession>
<gene>
    <name evidence="1" type="ORF">GCU56_10245</name>
</gene>
<dbReference type="Pfam" id="PF08309">
    <property type="entry name" value="LVIVD"/>
    <property type="match status" value="3"/>
</dbReference>
<evidence type="ECO:0000313" key="1">
    <source>
        <dbReference type="EMBL" id="NEK58250.1"/>
    </source>
</evidence>
<dbReference type="InterPro" id="IPR013211">
    <property type="entry name" value="LVIVD"/>
</dbReference>
<dbReference type="AlphaFoldDB" id="A0A7K3W0R2"/>
<keyword evidence="2" id="KW-1185">Reference proteome</keyword>
<evidence type="ECO:0008006" key="3">
    <source>
        <dbReference type="Google" id="ProtNLM"/>
    </source>
</evidence>
<reference evidence="1 2" key="1">
    <citation type="submission" date="2020-02" db="EMBL/GenBank/DDBJ databases">
        <title>Geodermatophilus sabuli CPCC 205279 I12A-02694.</title>
        <authorList>
            <person name="Jiang Z."/>
        </authorList>
    </citation>
    <scope>NUCLEOTIDE SEQUENCE [LARGE SCALE GENOMIC DNA]</scope>
    <source>
        <strain evidence="1 2">I12A-02694</strain>
    </source>
</reference>
<comment type="caution">
    <text evidence="1">The sequence shown here is derived from an EMBL/GenBank/DDBJ whole genome shotgun (WGS) entry which is preliminary data.</text>
</comment>